<keyword evidence="4" id="KW-1185">Reference proteome</keyword>
<evidence type="ECO:0000256" key="1">
    <source>
        <dbReference type="SAM" id="MobiDB-lite"/>
    </source>
</evidence>
<dbReference type="Proteomes" id="UP000007796">
    <property type="component" value="Unassembled WGS sequence"/>
</dbReference>
<dbReference type="OrthoDB" id="3439209at2759"/>
<dbReference type="AlphaFoldDB" id="F0XPI4"/>
<evidence type="ECO:0000313" key="3">
    <source>
        <dbReference type="EMBL" id="EFX00540.1"/>
    </source>
</evidence>
<dbReference type="InParanoid" id="F0XPI4"/>
<evidence type="ECO:0000259" key="2">
    <source>
        <dbReference type="PROSITE" id="PS50090"/>
    </source>
</evidence>
<organism evidence="4">
    <name type="scientific">Grosmannia clavigera (strain kw1407 / UAMH 11150)</name>
    <name type="common">Blue stain fungus</name>
    <name type="synonym">Graphiocladiella clavigera</name>
    <dbReference type="NCBI Taxonomy" id="655863"/>
    <lineage>
        <taxon>Eukaryota</taxon>
        <taxon>Fungi</taxon>
        <taxon>Dikarya</taxon>
        <taxon>Ascomycota</taxon>
        <taxon>Pezizomycotina</taxon>
        <taxon>Sordariomycetes</taxon>
        <taxon>Sordariomycetidae</taxon>
        <taxon>Ophiostomatales</taxon>
        <taxon>Ophiostomataceae</taxon>
        <taxon>Leptographium</taxon>
    </lineage>
</organism>
<dbReference type="EMBL" id="GL629801">
    <property type="protein sequence ID" value="EFX00540.1"/>
    <property type="molecule type" value="Genomic_DNA"/>
</dbReference>
<feature type="compositionally biased region" description="Polar residues" evidence="1">
    <location>
        <begin position="450"/>
        <end position="463"/>
    </location>
</feature>
<sequence length="734" mass="81801">MSIKNEATKEEPLSPWLSYINVDDNDIFSYSNDADLGVKSDDDWGSDHSEMLEPEKPHWLKTEPTVAPDIVTGPTPTKEDLASEAHADSKADYHVEAKLEDVVPVKSDVDKQERVTLRDNGKNKELWSVNEDLGNLCLGDVVLKEESSSSIGSASLDKVFDSVLSERYNDHSWTDPRVILSGSCSTSPLSDTTLEFDTPPNYINSALLRRCGLAVTKEELIAKEVLIAKENLIAKEKRMAKEKRIAQEEMIAKREHNEAVGSELPTFFPHGYETIDSMQQTERLNALIHAEACRTEAMYHMQGISPMLLQVQQQSPYLWDATPVMPTTAEELEYWAAQTASYCDPMASQQAQFAPPFNTEDMRAFSPVMPESGNQTDLPMCQPVTASQPQMKTEEQPHLMSMVPLIPMVPMVPTMARMPTVPVMASSFQPSYEAWDKEPLDYRMNATLVSSTSAPCPSTSRTQLPGFKGSDCESSDDNGGNDRKARSTSQTTGANGASPRQKSPIYKTRRVTRRQQQQKAGSLEKNAEMASRAGESSCQPCAAGPSYQHREAEPWTTLLPLRSAVTMDDIAAAGLGHRDCPTGLQQQTQSLASHQTALSPSAESLLSEASQMALQSQMEDRLRKDNFLIEQKRAGLTYKQIRRLGGFQEAESTLRGRHRTLTKPKEERVRKPAWTEMDDHLLRRAVRKLSRGRDSAKAKISWKAVADYIYDCGGSYHFGNTTCRKRWDSLVAHN</sequence>
<protein>
    <recommendedName>
        <fullName evidence="2">Myb-like domain-containing protein</fullName>
    </recommendedName>
</protein>
<proteinExistence type="predicted"/>
<feature type="compositionally biased region" description="Basic and acidic residues" evidence="1">
    <location>
        <begin position="39"/>
        <end position="61"/>
    </location>
</feature>
<dbReference type="InterPro" id="IPR001005">
    <property type="entry name" value="SANT/Myb"/>
</dbReference>
<feature type="compositionally biased region" description="Polar residues" evidence="1">
    <location>
        <begin position="487"/>
        <end position="501"/>
    </location>
</feature>
<dbReference type="STRING" id="655863.F0XPI4"/>
<dbReference type="GeneID" id="25981098"/>
<feature type="region of interest" description="Disordered" evidence="1">
    <location>
        <begin position="450"/>
        <end position="546"/>
    </location>
</feature>
<gene>
    <name evidence="3" type="ORF">CMQ_7542</name>
</gene>
<feature type="region of interest" description="Disordered" evidence="1">
    <location>
        <begin position="39"/>
        <end position="78"/>
    </location>
</feature>
<dbReference type="PROSITE" id="PS50090">
    <property type="entry name" value="MYB_LIKE"/>
    <property type="match status" value="1"/>
</dbReference>
<dbReference type="eggNOG" id="ENOG502SRZH">
    <property type="taxonomic scope" value="Eukaryota"/>
</dbReference>
<feature type="domain" description="Myb-like" evidence="2">
    <location>
        <begin position="666"/>
        <end position="731"/>
    </location>
</feature>
<reference evidence="3 4" key="1">
    <citation type="journal article" date="2011" name="Proc. Natl. Acad. Sci. U.S.A.">
        <title>Genome and transcriptome analyses of the mountain pine beetle-fungal symbiont Grosmannia clavigera, a lodgepole pine pathogen.</title>
        <authorList>
            <person name="DiGuistini S."/>
            <person name="Wang Y."/>
            <person name="Liao N.Y."/>
            <person name="Taylor G."/>
            <person name="Tanguay P."/>
            <person name="Feau N."/>
            <person name="Henrissat B."/>
            <person name="Chan S.K."/>
            <person name="Hesse-Orce U."/>
            <person name="Alamouti S.M."/>
            <person name="Tsui C.K.M."/>
            <person name="Docking R.T."/>
            <person name="Levasseur A."/>
            <person name="Haridas S."/>
            <person name="Robertson G."/>
            <person name="Birol I."/>
            <person name="Holt R.A."/>
            <person name="Marra M.A."/>
            <person name="Hamelin R.C."/>
            <person name="Hirst M."/>
            <person name="Jones S.J.M."/>
            <person name="Bohlmann J."/>
            <person name="Breuil C."/>
        </authorList>
    </citation>
    <scope>NUCLEOTIDE SEQUENCE [LARGE SCALE GENOMIC DNA]</scope>
    <source>
        <strain evidence="4">kw1407 / UAMH 11150</strain>
    </source>
</reference>
<accession>F0XPI4</accession>
<dbReference type="HOGENOM" id="CLU_377683_0_0_1"/>
<dbReference type="RefSeq" id="XP_014170022.1">
    <property type="nucleotide sequence ID" value="XM_014314547.1"/>
</dbReference>
<name>F0XPI4_GROCL</name>
<evidence type="ECO:0000313" key="4">
    <source>
        <dbReference type="Proteomes" id="UP000007796"/>
    </source>
</evidence>